<accession>B9E1Y2</accession>
<evidence type="ECO:0000256" key="5">
    <source>
        <dbReference type="ARBA" id="ARBA00022840"/>
    </source>
</evidence>
<dbReference type="AlphaFoldDB" id="B9E1Y2"/>
<evidence type="ECO:0000256" key="7">
    <source>
        <dbReference type="ARBA" id="ARBA00048478"/>
    </source>
</evidence>
<evidence type="ECO:0000256" key="2">
    <source>
        <dbReference type="ARBA" id="ARBA00022679"/>
    </source>
</evidence>
<dbReference type="CDD" id="cd02020">
    <property type="entry name" value="CMPK"/>
    <property type="match status" value="1"/>
</dbReference>
<keyword evidence="3 8" id="KW-0547">Nucleotide-binding</keyword>
<dbReference type="GO" id="GO:0005524">
    <property type="term" value="F:ATP binding"/>
    <property type="evidence" value="ECO:0007669"/>
    <property type="project" value="UniProtKB-UniRule"/>
</dbReference>
<evidence type="ECO:0000256" key="3">
    <source>
        <dbReference type="ARBA" id="ARBA00022741"/>
    </source>
</evidence>
<evidence type="ECO:0000256" key="4">
    <source>
        <dbReference type="ARBA" id="ARBA00022777"/>
    </source>
</evidence>
<comment type="similarity">
    <text evidence="1 8">Belongs to the cytidylate kinase family. Type 1 subfamily.</text>
</comment>
<dbReference type="HAMAP" id="MF_00238">
    <property type="entry name" value="Cytidyl_kinase_type1"/>
    <property type="match status" value="1"/>
</dbReference>
<feature type="binding site" evidence="8">
    <location>
        <begin position="18"/>
        <end position="26"/>
    </location>
    <ligand>
        <name>ATP</name>
        <dbReference type="ChEBI" id="CHEBI:30616"/>
    </ligand>
</feature>
<dbReference type="GO" id="GO:0005829">
    <property type="term" value="C:cytosol"/>
    <property type="evidence" value="ECO:0007669"/>
    <property type="project" value="TreeGrafter"/>
</dbReference>
<dbReference type="SUPFAM" id="SSF52540">
    <property type="entry name" value="P-loop containing nucleoside triphosphate hydrolases"/>
    <property type="match status" value="1"/>
</dbReference>
<keyword evidence="2 8" id="KW-0808">Transferase</keyword>
<proteinExistence type="inferred from homology"/>
<dbReference type="InterPro" id="IPR027417">
    <property type="entry name" value="P-loop_NTPase"/>
</dbReference>
<evidence type="ECO:0000256" key="8">
    <source>
        <dbReference type="HAMAP-Rule" id="MF_00238"/>
    </source>
</evidence>
<dbReference type="NCBIfam" id="TIGR00017">
    <property type="entry name" value="cmk"/>
    <property type="match status" value="1"/>
</dbReference>
<comment type="catalytic activity">
    <reaction evidence="6 8">
        <text>dCMP + ATP = dCDP + ADP</text>
        <dbReference type="Rhea" id="RHEA:25094"/>
        <dbReference type="ChEBI" id="CHEBI:30616"/>
        <dbReference type="ChEBI" id="CHEBI:57566"/>
        <dbReference type="ChEBI" id="CHEBI:58593"/>
        <dbReference type="ChEBI" id="CHEBI:456216"/>
        <dbReference type="EC" id="2.7.4.25"/>
    </reaction>
</comment>
<name>B9E1Y2_CLOK1</name>
<dbReference type="PANTHER" id="PTHR21299:SF2">
    <property type="entry name" value="CYTIDYLATE KINASE"/>
    <property type="match status" value="1"/>
</dbReference>
<evidence type="ECO:0000256" key="6">
    <source>
        <dbReference type="ARBA" id="ARBA00047615"/>
    </source>
</evidence>
<dbReference type="GO" id="GO:0015949">
    <property type="term" value="P:nucleobase-containing small molecule interconversion"/>
    <property type="evidence" value="ECO:0007669"/>
    <property type="project" value="TreeGrafter"/>
</dbReference>
<dbReference type="Gene3D" id="3.40.50.300">
    <property type="entry name" value="P-loop containing nucleotide triphosphate hydrolases"/>
    <property type="match status" value="1"/>
</dbReference>
<dbReference type="Pfam" id="PF02224">
    <property type="entry name" value="Cytidylate_kin"/>
    <property type="match status" value="1"/>
</dbReference>
<evidence type="ECO:0000259" key="9">
    <source>
        <dbReference type="Pfam" id="PF02224"/>
    </source>
</evidence>
<dbReference type="KEGG" id="ckr:CKR_1456"/>
<gene>
    <name evidence="8" type="primary">cmk</name>
    <name evidence="10" type="ordered locus">CKR_1456</name>
</gene>
<evidence type="ECO:0000313" key="10">
    <source>
        <dbReference type="EMBL" id="BAH06507.1"/>
    </source>
</evidence>
<dbReference type="EC" id="2.7.4.25" evidence="8"/>
<feature type="domain" description="Cytidylate kinase" evidence="9">
    <location>
        <begin position="14"/>
        <end position="223"/>
    </location>
</feature>
<reference evidence="11" key="1">
    <citation type="submission" date="2005-09" db="EMBL/GenBank/DDBJ databases">
        <title>Complete genome sequence of Clostridium kluyveri and comparative genomics of Clostridia species.</title>
        <authorList>
            <person name="Inui M."/>
            <person name="Nonaka H."/>
            <person name="Shinoda Y."/>
            <person name="Ikenaga Y."/>
            <person name="Abe M."/>
            <person name="Naito K."/>
            <person name="Vertes A.A."/>
            <person name="Yukawa H."/>
        </authorList>
    </citation>
    <scope>NUCLEOTIDE SEQUENCE [LARGE SCALE GENOMIC DNA]</scope>
    <source>
        <strain evidence="11">NBRC 12016</strain>
    </source>
</reference>
<keyword evidence="5 8" id="KW-0067">ATP-binding</keyword>
<dbReference type="InterPro" id="IPR011994">
    <property type="entry name" value="Cytidylate_kinase_dom"/>
</dbReference>
<protein>
    <recommendedName>
        <fullName evidence="8">Cytidylate kinase</fullName>
        <shortName evidence="8">CK</shortName>
        <ecNumber evidence="8">2.7.4.25</ecNumber>
    </recommendedName>
    <alternativeName>
        <fullName evidence="8">Cytidine monophosphate kinase</fullName>
        <shortName evidence="8">CMP kinase</shortName>
    </alternativeName>
</protein>
<comment type="subcellular location">
    <subcellularLocation>
        <location evidence="8">Cytoplasm</location>
    </subcellularLocation>
</comment>
<keyword evidence="4 8" id="KW-0418">Kinase</keyword>
<dbReference type="GO" id="GO:0036431">
    <property type="term" value="F:dCMP kinase activity"/>
    <property type="evidence" value="ECO:0007669"/>
    <property type="project" value="InterPro"/>
</dbReference>
<keyword evidence="8" id="KW-0963">Cytoplasm</keyword>
<sequence>MSRERRNDILNISVAIDGPAAAGKSTIANIIAHKFNLMYINTGSMYRAAALLCMRERVCYKDVDKVCEIVKSLKMHFEKDRLIVNGEDLTEGIKHPDVSNNVSNYAAIFKLRKLLVKLQQDMAGNFNVIMDGRDIGTVVLKNAPLKFFLTASASERAKRRYLELKKKGIDVEYNEILDEIIKRDYIDSHRESSPFIKAEDAIEINSSGLSIYQVVEIISGYIRNYIKEHN</sequence>
<organism evidence="10 11">
    <name type="scientific">Clostridium kluyveri (strain NBRC 12016)</name>
    <dbReference type="NCBI Taxonomy" id="583346"/>
    <lineage>
        <taxon>Bacteria</taxon>
        <taxon>Bacillati</taxon>
        <taxon>Bacillota</taxon>
        <taxon>Clostridia</taxon>
        <taxon>Eubacteriales</taxon>
        <taxon>Clostridiaceae</taxon>
        <taxon>Clostridium</taxon>
    </lineage>
</organism>
<dbReference type="EMBL" id="AP009049">
    <property type="protein sequence ID" value="BAH06507.1"/>
    <property type="molecule type" value="Genomic_DNA"/>
</dbReference>
<evidence type="ECO:0000313" key="11">
    <source>
        <dbReference type="Proteomes" id="UP000007969"/>
    </source>
</evidence>
<dbReference type="HOGENOM" id="CLU_079959_0_2_9"/>
<evidence type="ECO:0000256" key="1">
    <source>
        <dbReference type="ARBA" id="ARBA00009427"/>
    </source>
</evidence>
<dbReference type="InterPro" id="IPR003136">
    <property type="entry name" value="Cytidylate_kin"/>
</dbReference>
<comment type="catalytic activity">
    <reaction evidence="7 8">
        <text>CMP + ATP = CDP + ADP</text>
        <dbReference type="Rhea" id="RHEA:11600"/>
        <dbReference type="ChEBI" id="CHEBI:30616"/>
        <dbReference type="ChEBI" id="CHEBI:58069"/>
        <dbReference type="ChEBI" id="CHEBI:60377"/>
        <dbReference type="ChEBI" id="CHEBI:456216"/>
        <dbReference type="EC" id="2.7.4.25"/>
    </reaction>
</comment>
<dbReference type="Proteomes" id="UP000007969">
    <property type="component" value="Chromosome"/>
</dbReference>
<dbReference type="PANTHER" id="PTHR21299">
    <property type="entry name" value="CYTIDYLATE KINASE/PANTOATE-BETA-ALANINE LIGASE"/>
    <property type="match status" value="1"/>
</dbReference>
<dbReference type="GO" id="GO:0036430">
    <property type="term" value="F:CMP kinase activity"/>
    <property type="evidence" value="ECO:0007669"/>
    <property type="project" value="RHEA"/>
</dbReference>
<dbReference type="GO" id="GO:0006220">
    <property type="term" value="P:pyrimidine nucleotide metabolic process"/>
    <property type="evidence" value="ECO:0007669"/>
    <property type="project" value="UniProtKB-UniRule"/>
</dbReference>